<dbReference type="AlphaFoldDB" id="G3IP96"/>
<reference evidence="2" key="1">
    <citation type="journal article" date="2011" name="Nat. Biotechnol.">
        <title>The genomic sequence of the Chinese hamster ovary (CHO)-K1 cell line.</title>
        <authorList>
            <person name="Xu X."/>
            <person name="Nagarajan H."/>
            <person name="Lewis N.E."/>
            <person name="Pan S."/>
            <person name="Cai Z."/>
            <person name="Liu X."/>
            <person name="Chen W."/>
            <person name="Xie M."/>
            <person name="Wang W."/>
            <person name="Hammond S."/>
            <person name="Andersen M.R."/>
            <person name="Neff N."/>
            <person name="Passarelli B."/>
            <person name="Koh W."/>
            <person name="Fan H.C."/>
            <person name="Wang J."/>
            <person name="Gui Y."/>
            <person name="Lee K.H."/>
            <person name="Betenbaugh M.J."/>
            <person name="Quake S.R."/>
            <person name="Famili I."/>
            <person name="Palsson B.O."/>
            <person name="Wang J."/>
        </authorList>
    </citation>
    <scope>NUCLEOTIDE SEQUENCE [LARGE SCALE GENOMIC DNA]</scope>
    <source>
        <strain evidence="2">CHO K1 cell line</strain>
    </source>
</reference>
<gene>
    <name evidence="1" type="ORF">I79_025801</name>
</gene>
<name>G3IP96_CRIGR</name>
<dbReference type="InParanoid" id="G3IP96"/>
<organism evidence="1 2">
    <name type="scientific">Cricetulus griseus</name>
    <name type="common">Chinese hamster</name>
    <name type="synonym">Cricetulus barabensis griseus</name>
    <dbReference type="NCBI Taxonomy" id="10029"/>
    <lineage>
        <taxon>Eukaryota</taxon>
        <taxon>Metazoa</taxon>
        <taxon>Chordata</taxon>
        <taxon>Craniata</taxon>
        <taxon>Vertebrata</taxon>
        <taxon>Euteleostomi</taxon>
        <taxon>Mammalia</taxon>
        <taxon>Eutheria</taxon>
        <taxon>Euarchontoglires</taxon>
        <taxon>Glires</taxon>
        <taxon>Rodentia</taxon>
        <taxon>Myomorpha</taxon>
        <taxon>Muroidea</taxon>
        <taxon>Cricetidae</taxon>
        <taxon>Cricetinae</taxon>
        <taxon>Cricetulus</taxon>
    </lineage>
</organism>
<dbReference type="EMBL" id="JH009575">
    <property type="protein sequence ID" value="EGV91506.1"/>
    <property type="molecule type" value="Genomic_DNA"/>
</dbReference>
<sequence>MTDINLCDVSVNDSQGSGSTVPRGQASWTCGYKRKRCIQTTMCSGSHLLQA</sequence>
<accession>G3IP96</accession>
<proteinExistence type="predicted"/>
<evidence type="ECO:0000313" key="1">
    <source>
        <dbReference type="EMBL" id="EGV91506.1"/>
    </source>
</evidence>
<dbReference type="Proteomes" id="UP000001075">
    <property type="component" value="Unassembled WGS sequence"/>
</dbReference>
<protein>
    <submittedName>
        <fullName evidence="1">Uncharacterized protein</fullName>
    </submittedName>
</protein>
<evidence type="ECO:0000313" key="2">
    <source>
        <dbReference type="Proteomes" id="UP000001075"/>
    </source>
</evidence>